<evidence type="ECO:0000256" key="4">
    <source>
        <dbReference type="ARBA" id="ARBA00022475"/>
    </source>
</evidence>
<keyword evidence="6" id="KW-0969">Cilium</keyword>
<dbReference type="InterPro" id="IPR030804">
    <property type="entry name" value="BBS5/fem-3"/>
</dbReference>
<dbReference type="PANTHER" id="PTHR21351:SF0">
    <property type="entry name" value="BARDET-BIEDL SYNDROME 5 PROTEIN"/>
    <property type="match status" value="1"/>
</dbReference>
<comment type="subcellular location">
    <subcellularLocation>
        <location evidence="1">Cell projection</location>
        <location evidence="1">Cilium membrane</location>
    </subcellularLocation>
    <subcellularLocation>
        <location evidence="2">Cytoplasm</location>
        <location evidence="2">Cytoskeleton</location>
        <location evidence="2">Microtubule organizing center</location>
        <location evidence="2">Centrosome</location>
        <location evidence="2">Centriolar satellite</location>
    </subcellularLocation>
</comment>
<dbReference type="Proteomes" id="UP000265427">
    <property type="component" value="Unassembled WGS sequence"/>
</dbReference>
<dbReference type="GO" id="GO:0060271">
    <property type="term" value="P:cilium assembly"/>
    <property type="evidence" value="ECO:0007669"/>
    <property type="project" value="TreeGrafter"/>
</dbReference>
<dbReference type="PIRSF" id="PIRSF010072">
    <property type="entry name" value="DUF1448"/>
    <property type="match status" value="1"/>
</dbReference>
<evidence type="ECO:0000256" key="8">
    <source>
        <dbReference type="ARBA" id="ARBA00023212"/>
    </source>
</evidence>
<dbReference type="EMBL" id="QUSZ01007893">
    <property type="protein sequence ID" value="RHY01279.1"/>
    <property type="molecule type" value="Genomic_DNA"/>
</dbReference>
<proteinExistence type="inferred from homology"/>
<dbReference type="VEuPathDB" id="FungiDB:H257_01089"/>
<evidence type="ECO:0000256" key="2">
    <source>
        <dbReference type="ARBA" id="ARBA00004607"/>
    </source>
</evidence>
<dbReference type="GO" id="GO:0036064">
    <property type="term" value="C:ciliary basal body"/>
    <property type="evidence" value="ECO:0007669"/>
    <property type="project" value="TreeGrafter"/>
</dbReference>
<comment type="similarity">
    <text evidence="3">Belongs to the BBS5 family.</text>
</comment>
<gene>
    <name evidence="11" type="ORF">DYB36_009263</name>
</gene>
<dbReference type="GO" id="GO:0034464">
    <property type="term" value="C:BBSome"/>
    <property type="evidence" value="ECO:0007669"/>
    <property type="project" value="InterPro"/>
</dbReference>
<feature type="domain" description="BBSome complex member BBS5 PH" evidence="10">
    <location>
        <begin position="165"/>
        <end position="219"/>
    </location>
</feature>
<accession>A0A397A6H5</accession>
<keyword evidence="9" id="KW-0966">Cell projection</keyword>
<evidence type="ECO:0000256" key="7">
    <source>
        <dbReference type="ARBA" id="ARBA00023136"/>
    </source>
</evidence>
<feature type="domain" description="BBSome complex member BBS5 PH" evidence="10">
    <location>
        <begin position="35"/>
        <end position="89"/>
    </location>
</feature>
<evidence type="ECO:0000313" key="11">
    <source>
        <dbReference type="EMBL" id="RHY01279.1"/>
    </source>
</evidence>
<dbReference type="GO" id="GO:0034451">
    <property type="term" value="C:centriolar satellite"/>
    <property type="evidence" value="ECO:0007669"/>
    <property type="project" value="UniProtKB-SubCell"/>
</dbReference>
<dbReference type="GO" id="GO:0060170">
    <property type="term" value="C:ciliary membrane"/>
    <property type="evidence" value="ECO:0007669"/>
    <property type="project" value="UniProtKB-SubCell"/>
</dbReference>
<keyword evidence="7" id="KW-0472">Membrane</keyword>
<evidence type="ECO:0000313" key="12">
    <source>
        <dbReference type="Proteomes" id="UP000265427"/>
    </source>
</evidence>
<evidence type="ECO:0000256" key="1">
    <source>
        <dbReference type="ARBA" id="ARBA00004309"/>
    </source>
</evidence>
<dbReference type="AlphaFoldDB" id="A0A397A6H5"/>
<evidence type="ECO:0000256" key="3">
    <source>
        <dbReference type="ARBA" id="ARBA00005822"/>
    </source>
</evidence>
<comment type="caution">
    <text evidence="11">The sequence shown here is derived from an EMBL/GenBank/DDBJ whole genome shotgun (WGS) entry which is preliminary data.</text>
</comment>
<dbReference type="GO" id="GO:0032266">
    <property type="term" value="F:phosphatidylinositol-3-phosphate binding"/>
    <property type="evidence" value="ECO:0007669"/>
    <property type="project" value="TreeGrafter"/>
</dbReference>
<dbReference type="Pfam" id="PF07289">
    <property type="entry name" value="BBL5"/>
    <property type="match status" value="1"/>
</dbReference>
<keyword evidence="4" id="KW-1003">Cell membrane</keyword>
<protein>
    <recommendedName>
        <fullName evidence="10">BBSome complex member BBS5 PH domain-containing protein</fullName>
    </recommendedName>
</protein>
<dbReference type="InterPro" id="IPR006606">
    <property type="entry name" value="BBL5"/>
</dbReference>
<keyword evidence="8" id="KW-0206">Cytoskeleton</keyword>
<evidence type="ECO:0000256" key="6">
    <source>
        <dbReference type="ARBA" id="ARBA00023069"/>
    </source>
</evidence>
<dbReference type="SMART" id="SM00683">
    <property type="entry name" value="DM16"/>
    <property type="match status" value="2"/>
</dbReference>
<evidence type="ECO:0000259" key="10">
    <source>
        <dbReference type="SMART" id="SM00683"/>
    </source>
</evidence>
<organism evidence="11 12">
    <name type="scientific">Aphanomyces astaci</name>
    <name type="common">Crayfish plague agent</name>
    <dbReference type="NCBI Taxonomy" id="112090"/>
    <lineage>
        <taxon>Eukaryota</taxon>
        <taxon>Sar</taxon>
        <taxon>Stramenopiles</taxon>
        <taxon>Oomycota</taxon>
        <taxon>Saprolegniomycetes</taxon>
        <taxon>Saprolegniales</taxon>
        <taxon>Verrucalvaceae</taxon>
        <taxon>Aphanomyces</taxon>
    </lineage>
</organism>
<evidence type="ECO:0000256" key="9">
    <source>
        <dbReference type="ARBA" id="ARBA00023273"/>
    </source>
</evidence>
<name>A0A397A6H5_APHAT</name>
<evidence type="ECO:0000256" key="5">
    <source>
        <dbReference type="ARBA" id="ARBA00022490"/>
    </source>
</evidence>
<dbReference type="PANTHER" id="PTHR21351">
    <property type="entry name" value="BARDET-BIEDL SYNDROME PROTEIN 5"/>
    <property type="match status" value="1"/>
</dbReference>
<sequence>MEKMELAATPEGITWQDREIRFDIAASSMELRKGEVAIDSINSVEDTKGNNGDRGSLEITNLRLLWASHRSTRTNLSIGYNCVQSVKIRTATSKLRGSTQALYIMTKYSNSRFEFIFTSLVKASPRLFTTVQAVFRSYETTKLYRDLKLRGAIIQDKELRLLPHEQVYTKVPGVWNLSSDQGNLGTFFVTNVRVVWHANLAENFNVSMPYMQIKSARIRNSKFGPALVIETSVSSGGYVLGFRVDPEGKLTELFKEIKSLHTVFSVNPIYGVEYSMEEKPASIEFLKQPRKIDDIEIVEDQSSSIDAFAAYYAVANKNQVLPRVDRAPTYCKDIGLAIEGLPDGISLADLWCVT</sequence>
<reference evidence="11 12" key="1">
    <citation type="submission" date="2018-08" db="EMBL/GenBank/DDBJ databases">
        <title>Aphanomyces genome sequencing and annotation.</title>
        <authorList>
            <person name="Minardi D."/>
            <person name="Oidtmann B."/>
            <person name="Van Der Giezen M."/>
            <person name="Studholme D.J."/>
        </authorList>
    </citation>
    <scope>NUCLEOTIDE SEQUENCE [LARGE SCALE GENOMIC DNA]</scope>
    <source>
        <strain evidence="11 12">Kv</strain>
    </source>
</reference>
<keyword evidence="5" id="KW-0963">Cytoplasm</keyword>
<dbReference type="InterPro" id="IPR014003">
    <property type="entry name" value="BBS5_PH"/>
</dbReference>